<reference evidence="1 2" key="1">
    <citation type="submission" date="2015-10" db="EMBL/GenBank/DDBJ databases">
        <title>Draft genome sequence of Thermococcus celericrescens strain DSM 17994.</title>
        <authorList>
            <person name="Hong S.-J."/>
            <person name="Park C.-E."/>
            <person name="Shin J.-H."/>
        </authorList>
    </citation>
    <scope>NUCLEOTIDE SEQUENCE [LARGE SCALE GENOMIC DNA]</scope>
    <source>
        <strain evidence="1 2">DSM 17994</strain>
    </source>
</reference>
<sequence length="312" mass="35415">MDQIKELVLSWQMKEVSRLVKSDESVLDVVIDLLGEEDDVLRLRALSVLDDLLGDSSGSFHRKVLVRGFDQLTDLLLARDDRIVMRTLLVLRKLIENTSLTESQLTRLLNAVYDLAPRGKTTWIGILDLISSLSPGYYSSIDGHVARFLSSDDIWVSSIGLKLAASTGYALDGNLKHVGRVFSEILDLNDVLLLEVAFDSMVQMLTTPSQEIIEVLLRSSYFRLSVLATSHEDILVRSRVREILKLMRSAIMNYYGKRPDDAIELAKRLREEGFTEEAILLEQILPAYYWNASTVSLLEERTGRLPRFLREL</sequence>
<protein>
    <recommendedName>
        <fullName evidence="3">HEAT repeat domain-containing protein</fullName>
    </recommendedName>
</protein>
<dbReference type="InterPro" id="IPR016024">
    <property type="entry name" value="ARM-type_fold"/>
</dbReference>
<evidence type="ECO:0000313" key="1">
    <source>
        <dbReference type="EMBL" id="KUH32513.1"/>
    </source>
</evidence>
<dbReference type="SUPFAM" id="SSF48371">
    <property type="entry name" value="ARM repeat"/>
    <property type="match status" value="1"/>
</dbReference>
<organism evidence="1 2">
    <name type="scientific">Thermococcus celericrescens</name>
    <dbReference type="NCBI Taxonomy" id="227598"/>
    <lineage>
        <taxon>Archaea</taxon>
        <taxon>Methanobacteriati</taxon>
        <taxon>Methanobacteriota</taxon>
        <taxon>Thermococci</taxon>
        <taxon>Thermococcales</taxon>
        <taxon>Thermococcaceae</taxon>
        <taxon>Thermococcus</taxon>
    </lineage>
</organism>
<keyword evidence="2" id="KW-1185">Reference proteome</keyword>
<proteinExistence type="predicted"/>
<dbReference type="Gene3D" id="1.25.10.10">
    <property type="entry name" value="Leucine-rich Repeat Variant"/>
    <property type="match status" value="1"/>
</dbReference>
<dbReference type="AlphaFoldDB" id="A0A117ISY5"/>
<comment type="caution">
    <text evidence="1">The sequence shown here is derived from an EMBL/GenBank/DDBJ whole genome shotgun (WGS) entry which is preliminary data.</text>
</comment>
<accession>A0A117ISY5</accession>
<dbReference type="EMBL" id="LLYW01000034">
    <property type="protein sequence ID" value="KUH32513.1"/>
    <property type="molecule type" value="Genomic_DNA"/>
</dbReference>
<dbReference type="Proteomes" id="UP000053462">
    <property type="component" value="Unassembled WGS sequence"/>
</dbReference>
<dbReference type="RefSeq" id="WP_058939399.1">
    <property type="nucleotide sequence ID" value="NZ_LLYW01000034.1"/>
</dbReference>
<gene>
    <name evidence="1" type="ORF">APY94_09455</name>
</gene>
<dbReference type="OrthoDB" id="101356at2157"/>
<evidence type="ECO:0008006" key="3">
    <source>
        <dbReference type="Google" id="ProtNLM"/>
    </source>
</evidence>
<evidence type="ECO:0000313" key="2">
    <source>
        <dbReference type="Proteomes" id="UP000053462"/>
    </source>
</evidence>
<dbReference type="InterPro" id="IPR011989">
    <property type="entry name" value="ARM-like"/>
</dbReference>
<name>A0A117ISY5_9EURY</name>